<keyword evidence="11" id="KW-1185">Reference proteome</keyword>
<dbReference type="GO" id="GO:0016887">
    <property type="term" value="F:ATP hydrolysis activity"/>
    <property type="evidence" value="ECO:0007669"/>
    <property type="project" value="InterPro"/>
</dbReference>
<comment type="catalytic activity">
    <reaction evidence="5">
        <text>a quaternary ammonium(out) + ATP + H2O = a quaternary ammonium(in) + ADP + phosphate + H(+)</text>
        <dbReference type="Rhea" id="RHEA:11036"/>
        <dbReference type="ChEBI" id="CHEBI:15377"/>
        <dbReference type="ChEBI" id="CHEBI:15378"/>
        <dbReference type="ChEBI" id="CHEBI:30616"/>
        <dbReference type="ChEBI" id="CHEBI:35267"/>
        <dbReference type="ChEBI" id="CHEBI:43474"/>
        <dbReference type="ChEBI" id="CHEBI:456216"/>
        <dbReference type="EC" id="7.6.2.9"/>
    </reaction>
</comment>
<evidence type="ECO:0000256" key="5">
    <source>
        <dbReference type="ARBA" id="ARBA00052482"/>
    </source>
</evidence>
<dbReference type="PANTHER" id="PTHR43117:SF4">
    <property type="entry name" value="OSMOPROTECTANT IMPORT ATP-BINDING PROTEIN OSMV"/>
    <property type="match status" value="1"/>
</dbReference>
<accession>A0A5C7FB17</accession>
<dbReference type="EC" id="7.6.2.9" evidence="7"/>
<dbReference type="GO" id="GO:0005524">
    <property type="term" value="F:ATP binding"/>
    <property type="evidence" value="ECO:0007669"/>
    <property type="project" value="UniProtKB-KW"/>
</dbReference>
<dbReference type="SUPFAM" id="SSF52540">
    <property type="entry name" value="P-loop containing nucleoside triphosphate hydrolases"/>
    <property type="match status" value="1"/>
</dbReference>
<comment type="similarity">
    <text evidence="1">Belongs to the ABC transporter superfamily.</text>
</comment>
<dbReference type="PROSITE" id="PS00211">
    <property type="entry name" value="ABC_TRANSPORTER_1"/>
    <property type="match status" value="1"/>
</dbReference>
<protein>
    <recommendedName>
        <fullName evidence="8">Carnitine transport ATP-binding protein OpuCA</fullName>
        <ecNumber evidence="7">7.6.2.9</ecNumber>
    </recommendedName>
</protein>
<sequence>MIEFKDVSKIYPGNVKAIDNVSLSVEHGEFVVLLGPSGCGKTTLLRMVNQLEDLTEGQIIVNGKNINEQNKINMRRNIGYVIQSNGLFPNMTIEDNVMVVPNMLGWSNEEQKERFEYLMNLIGMDPEQYRQNFPHELSGGQQQRIGVARALAADPPVMLMDEPFGALDPIIRNSIQDEFLNIQRKLKKTILFVSHDIDEAVKLADKIVLLKDGEVMQADRPSELLNHPANDFVAEFVGQDSVLKSLSLYSVKDLSRVLTLDETTSPKKKSATVFKPNDSLRNVLSALLNPSSTQTFIEDNQGNTFGPVTLSLVEDFVEKNIKKH</sequence>
<organism evidence="10 11">
    <name type="scientific">Alkalicoccus halolimnae</name>
    <dbReference type="NCBI Taxonomy" id="1667239"/>
    <lineage>
        <taxon>Bacteria</taxon>
        <taxon>Bacillati</taxon>
        <taxon>Bacillota</taxon>
        <taxon>Bacilli</taxon>
        <taxon>Bacillales</taxon>
        <taxon>Bacillaceae</taxon>
        <taxon>Alkalicoccus</taxon>
    </lineage>
</organism>
<dbReference type="PROSITE" id="PS50893">
    <property type="entry name" value="ABC_TRANSPORTER_2"/>
    <property type="match status" value="1"/>
</dbReference>
<dbReference type="InterPro" id="IPR003593">
    <property type="entry name" value="AAA+_ATPase"/>
</dbReference>
<keyword evidence="2" id="KW-0813">Transport</keyword>
<dbReference type="OrthoDB" id="9802264at2"/>
<reference evidence="10 11" key="1">
    <citation type="submission" date="2024-01" db="EMBL/GenBank/DDBJ databases">
        <title>Complete Genome Sequence of Alkalicoccus halolimnae BZ-SZ-XJ29T, a Moderately Halophilic Bacterium Isolated from a Salt Lake.</title>
        <authorList>
            <person name="Zhao B."/>
        </authorList>
    </citation>
    <scope>NUCLEOTIDE SEQUENCE [LARGE SCALE GENOMIC DNA]</scope>
    <source>
        <strain evidence="10 11">BZ-SZ-XJ29</strain>
    </source>
</reference>
<dbReference type="RefSeq" id="WP_147804536.1">
    <property type="nucleotide sequence ID" value="NZ_CP144914.1"/>
</dbReference>
<dbReference type="InterPro" id="IPR017871">
    <property type="entry name" value="ABC_transporter-like_CS"/>
</dbReference>
<dbReference type="Proteomes" id="UP000321816">
    <property type="component" value="Chromosome"/>
</dbReference>
<dbReference type="GO" id="GO:0015418">
    <property type="term" value="F:ABC-type quaternary ammonium compound transporting activity"/>
    <property type="evidence" value="ECO:0007669"/>
    <property type="project" value="UniProtKB-EC"/>
</dbReference>
<evidence type="ECO:0000259" key="9">
    <source>
        <dbReference type="PROSITE" id="PS50893"/>
    </source>
</evidence>
<evidence type="ECO:0000256" key="8">
    <source>
        <dbReference type="ARBA" id="ARBA00070305"/>
    </source>
</evidence>
<evidence type="ECO:0000313" key="11">
    <source>
        <dbReference type="Proteomes" id="UP000321816"/>
    </source>
</evidence>
<comment type="subunit">
    <text evidence="6">The complex is composed of two ATP-binding proteins (OpuCA), two transmembrane proteins (OpuCB and OpuCD) and a solute-binding protein (OpuCC).</text>
</comment>
<name>A0A5C7FB17_9BACI</name>
<keyword evidence="3" id="KW-0547">Nucleotide-binding</keyword>
<gene>
    <name evidence="10" type="ORF">FTX54_001005</name>
</gene>
<dbReference type="SMART" id="SM00382">
    <property type="entry name" value="AAA"/>
    <property type="match status" value="1"/>
</dbReference>
<evidence type="ECO:0000256" key="2">
    <source>
        <dbReference type="ARBA" id="ARBA00022448"/>
    </source>
</evidence>
<dbReference type="InterPro" id="IPR003439">
    <property type="entry name" value="ABC_transporter-like_ATP-bd"/>
</dbReference>
<evidence type="ECO:0000256" key="6">
    <source>
        <dbReference type="ARBA" id="ARBA00063934"/>
    </source>
</evidence>
<dbReference type="FunFam" id="3.40.50.300:FF:000425">
    <property type="entry name" value="Probable ABC transporter, ATP-binding subunit"/>
    <property type="match status" value="1"/>
</dbReference>
<dbReference type="EMBL" id="CP144914">
    <property type="protein sequence ID" value="WWD80179.1"/>
    <property type="molecule type" value="Genomic_DNA"/>
</dbReference>
<dbReference type="Pfam" id="PF00005">
    <property type="entry name" value="ABC_tran"/>
    <property type="match status" value="1"/>
</dbReference>
<dbReference type="KEGG" id="ahal:FTX54_001005"/>
<evidence type="ECO:0000256" key="7">
    <source>
        <dbReference type="ARBA" id="ARBA00066388"/>
    </source>
</evidence>
<keyword evidence="4 10" id="KW-0067">ATP-binding</keyword>
<evidence type="ECO:0000256" key="4">
    <source>
        <dbReference type="ARBA" id="ARBA00022840"/>
    </source>
</evidence>
<evidence type="ECO:0000256" key="1">
    <source>
        <dbReference type="ARBA" id="ARBA00005417"/>
    </source>
</evidence>
<evidence type="ECO:0000256" key="3">
    <source>
        <dbReference type="ARBA" id="ARBA00022741"/>
    </source>
</evidence>
<evidence type="ECO:0000313" key="10">
    <source>
        <dbReference type="EMBL" id="WWD80179.1"/>
    </source>
</evidence>
<feature type="domain" description="ABC transporter" evidence="9">
    <location>
        <begin position="2"/>
        <end position="237"/>
    </location>
</feature>
<dbReference type="PANTHER" id="PTHR43117">
    <property type="entry name" value="OSMOPROTECTANT IMPORT ATP-BINDING PROTEIN OSMV"/>
    <property type="match status" value="1"/>
</dbReference>
<dbReference type="InterPro" id="IPR027417">
    <property type="entry name" value="P-loop_NTPase"/>
</dbReference>
<dbReference type="AlphaFoldDB" id="A0A5C7FB17"/>
<dbReference type="Gene3D" id="3.40.50.300">
    <property type="entry name" value="P-loop containing nucleotide triphosphate hydrolases"/>
    <property type="match status" value="1"/>
</dbReference>
<proteinExistence type="inferred from homology"/>